<keyword evidence="2" id="KW-1185">Reference proteome</keyword>
<accession>A0A9P4PJB5</accession>
<evidence type="ECO:0000313" key="1">
    <source>
        <dbReference type="EMBL" id="KAF2445052.1"/>
    </source>
</evidence>
<evidence type="ECO:0000313" key="2">
    <source>
        <dbReference type="Proteomes" id="UP000799764"/>
    </source>
</evidence>
<organism evidence="1 2">
    <name type="scientific">Karstenula rhodostoma CBS 690.94</name>
    <dbReference type="NCBI Taxonomy" id="1392251"/>
    <lineage>
        <taxon>Eukaryota</taxon>
        <taxon>Fungi</taxon>
        <taxon>Dikarya</taxon>
        <taxon>Ascomycota</taxon>
        <taxon>Pezizomycotina</taxon>
        <taxon>Dothideomycetes</taxon>
        <taxon>Pleosporomycetidae</taxon>
        <taxon>Pleosporales</taxon>
        <taxon>Massarineae</taxon>
        <taxon>Didymosphaeriaceae</taxon>
        <taxon>Karstenula</taxon>
    </lineage>
</organism>
<gene>
    <name evidence="1" type="ORF">P171DRAFT_287979</name>
</gene>
<dbReference type="Proteomes" id="UP000799764">
    <property type="component" value="Unassembled WGS sequence"/>
</dbReference>
<reference evidence="1" key="1">
    <citation type="journal article" date="2020" name="Stud. Mycol.">
        <title>101 Dothideomycetes genomes: a test case for predicting lifestyles and emergence of pathogens.</title>
        <authorList>
            <person name="Haridas S."/>
            <person name="Albert R."/>
            <person name="Binder M."/>
            <person name="Bloem J."/>
            <person name="Labutti K."/>
            <person name="Salamov A."/>
            <person name="Andreopoulos B."/>
            <person name="Baker S."/>
            <person name="Barry K."/>
            <person name="Bills G."/>
            <person name="Bluhm B."/>
            <person name="Cannon C."/>
            <person name="Castanera R."/>
            <person name="Culley D."/>
            <person name="Daum C."/>
            <person name="Ezra D."/>
            <person name="Gonzalez J."/>
            <person name="Henrissat B."/>
            <person name="Kuo A."/>
            <person name="Liang C."/>
            <person name="Lipzen A."/>
            <person name="Lutzoni F."/>
            <person name="Magnuson J."/>
            <person name="Mondo S."/>
            <person name="Nolan M."/>
            <person name="Ohm R."/>
            <person name="Pangilinan J."/>
            <person name="Park H.-J."/>
            <person name="Ramirez L."/>
            <person name="Alfaro M."/>
            <person name="Sun H."/>
            <person name="Tritt A."/>
            <person name="Yoshinaga Y."/>
            <person name="Zwiers L.-H."/>
            <person name="Turgeon B."/>
            <person name="Goodwin S."/>
            <person name="Spatafora J."/>
            <person name="Crous P."/>
            <person name="Grigoriev I."/>
        </authorList>
    </citation>
    <scope>NUCLEOTIDE SEQUENCE</scope>
    <source>
        <strain evidence="1">CBS 690.94</strain>
    </source>
</reference>
<name>A0A9P4PJB5_9PLEO</name>
<sequence length="357" mass="38853">MFFTISVGAAFVQRQWWNFQRQQFSVHEIDAVTTVLGDLFGLLALSAWRKVPLLAVAALISWSVLFAAVISPGSLSVALNETQHTISDLIPQPFFNNSGSFTDFAVFGGAQGQSAIDNFVATTELWQVALSVAVSGQMAVLVMPYRNMTCRYQFYGPVLNCTTVQNVTGFTDGLKAIHQANLTSANYTSWVTGDTLVFDSLRRNTLDSSSNKSTGAGIYVARGNDNGYDGAPALSSNANVTKCRLHNGAYDLAFQFRYPEQNITLLKLDYGAPIGLGLKNVDEKMDWSRIAYAGIMEAFGRLLVGRITDPSPGSMGRSIGTQIIYSTSAISCTETGARLRQHESAWNNSFKTLRSVA</sequence>
<dbReference type="EMBL" id="MU001500">
    <property type="protein sequence ID" value="KAF2445052.1"/>
    <property type="molecule type" value="Genomic_DNA"/>
</dbReference>
<dbReference type="AlphaFoldDB" id="A0A9P4PJB5"/>
<comment type="caution">
    <text evidence="1">The sequence shown here is derived from an EMBL/GenBank/DDBJ whole genome shotgun (WGS) entry which is preliminary data.</text>
</comment>
<dbReference type="OrthoDB" id="5322539at2759"/>
<protein>
    <submittedName>
        <fullName evidence="1">Uncharacterized protein</fullName>
    </submittedName>
</protein>
<proteinExistence type="predicted"/>